<keyword evidence="3 7" id="KW-0812">Transmembrane</keyword>
<dbReference type="Pfam" id="PF12704">
    <property type="entry name" value="MacB_PCD"/>
    <property type="match status" value="1"/>
</dbReference>
<dbReference type="RefSeq" id="WP_115011731.1">
    <property type="nucleotide sequence ID" value="NZ_UGHV01000001.1"/>
</dbReference>
<feature type="transmembrane region" description="Helical" evidence="7">
    <location>
        <begin position="21"/>
        <end position="41"/>
    </location>
</feature>
<evidence type="ECO:0000256" key="5">
    <source>
        <dbReference type="ARBA" id="ARBA00023136"/>
    </source>
</evidence>
<name>A0A377J558_9HELI</name>
<dbReference type="Proteomes" id="UP000254841">
    <property type="component" value="Unassembled WGS sequence"/>
</dbReference>
<dbReference type="GO" id="GO:0016787">
    <property type="term" value="F:hydrolase activity"/>
    <property type="evidence" value="ECO:0007669"/>
    <property type="project" value="UniProtKB-KW"/>
</dbReference>
<dbReference type="InterPro" id="IPR050250">
    <property type="entry name" value="Macrolide_Exporter_MacB"/>
</dbReference>
<feature type="transmembrane region" description="Helical" evidence="7">
    <location>
        <begin position="367"/>
        <end position="387"/>
    </location>
</feature>
<evidence type="ECO:0000313" key="10">
    <source>
        <dbReference type="EMBL" id="STO97498.1"/>
    </source>
</evidence>
<protein>
    <submittedName>
        <fullName evidence="10">ABC transporter</fullName>
        <ecNumber evidence="10">3.6.3.-</ecNumber>
    </submittedName>
</protein>
<keyword evidence="5 7" id="KW-0472">Membrane</keyword>
<feature type="transmembrane region" description="Helical" evidence="7">
    <location>
        <begin position="280"/>
        <end position="305"/>
    </location>
</feature>
<evidence type="ECO:0000256" key="6">
    <source>
        <dbReference type="ARBA" id="ARBA00038076"/>
    </source>
</evidence>
<dbReference type="PANTHER" id="PTHR30572">
    <property type="entry name" value="MEMBRANE COMPONENT OF TRANSPORTER-RELATED"/>
    <property type="match status" value="1"/>
</dbReference>
<comment type="subcellular location">
    <subcellularLocation>
        <location evidence="1">Cell membrane</location>
        <topology evidence="1">Multi-pass membrane protein</topology>
    </subcellularLocation>
</comment>
<evidence type="ECO:0000256" key="1">
    <source>
        <dbReference type="ARBA" id="ARBA00004651"/>
    </source>
</evidence>
<dbReference type="InterPro" id="IPR003838">
    <property type="entry name" value="ABC3_permease_C"/>
</dbReference>
<evidence type="ECO:0000256" key="3">
    <source>
        <dbReference type="ARBA" id="ARBA00022692"/>
    </source>
</evidence>
<accession>A0A377J558</accession>
<feature type="domain" description="MacB-like periplasmic core" evidence="9">
    <location>
        <begin position="21"/>
        <end position="244"/>
    </location>
</feature>
<organism evidence="10 11">
    <name type="scientific">Helicobacter canis</name>
    <dbReference type="NCBI Taxonomy" id="29419"/>
    <lineage>
        <taxon>Bacteria</taxon>
        <taxon>Pseudomonadati</taxon>
        <taxon>Campylobacterota</taxon>
        <taxon>Epsilonproteobacteria</taxon>
        <taxon>Campylobacterales</taxon>
        <taxon>Helicobacteraceae</taxon>
        <taxon>Helicobacter</taxon>
    </lineage>
</organism>
<dbReference type="EC" id="3.6.3.-" evidence="10"/>
<dbReference type="EMBL" id="UGHV01000001">
    <property type="protein sequence ID" value="STO97498.1"/>
    <property type="molecule type" value="Genomic_DNA"/>
</dbReference>
<evidence type="ECO:0000259" key="8">
    <source>
        <dbReference type="Pfam" id="PF02687"/>
    </source>
</evidence>
<dbReference type="AlphaFoldDB" id="A0A377J558"/>
<evidence type="ECO:0000256" key="2">
    <source>
        <dbReference type="ARBA" id="ARBA00022475"/>
    </source>
</evidence>
<evidence type="ECO:0000259" key="9">
    <source>
        <dbReference type="Pfam" id="PF12704"/>
    </source>
</evidence>
<dbReference type="Pfam" id="PF02687">
    <property type="entry name" value="FtsX"/>
    <property type="match status" value="1"/>
</dbReference>
<keyword evidence="2" id="KW-1003">Cell membrane</keyword>
<gene>
    <name evidence="10" type="primary">macB</name>
    <name evidence="10" type="ORF">NCTC12410_01329</name>
</gene>
<sequence length="404" mass="43757">MLLNSFLLAFKQIRRNLLRAFLTMLGVIIGVISVVVMIAIGNGVKQNIQTQIKSLGSNIIMLNPARGFGSGGTSLKRSFSSAEVAILKHNLTSVRAVAPVAYNETLVRYGGKNAQVQISGVDEDYLLASAWELESGRAIEEREYSTGARVCLIGQSAVKELFSQENPLGARVRIRDSMCEVVGVLESKGQGGRGNDQDNVILMPLKAFSNFVFGTTSPFFISQVLISLDDGVDSISAVAKLRQIMLQIRPAQEGQRELFEIWDTKEMAKAMEETTKTMTLFLGAIASVSLFVGGIGIMNIMLVSVTERTREIGTRLAIGALESEVLMQFLVESIVLSSLGGCIGIVLGFFGALLASYIMVLPFVFDIGVAFMAFGISVLIGIIFGYLPAKKASMQDPINALRYE</sequence>
<evidence type="ECO:0000313" key="11">
    <source>
        <dbReference type="Proteomes" id="UP000254841"/>
    </source>
</evidence>
<dbReference type="GO" id="GO:0005886">
    <property type="term" value="C:plasma membrane"/>
    <property type="evidence" value="ECO:0007669"/>
    <property type="project" value="UniProtKB-SubCell"/>
</dbReference>
<keyword evidence="4 7" id="KW-1133">Transmembrane helix</keyword>
<proteinExistence type="inferred from homology"/>
<evidence type="ECO:0000256" key="4">
    <source>
        <dbReference type="ARBA" id="ARBA00022989"/>
    </source>
</evidence>
<dbReference type="OrthoDB" id="9802264at2"/>
<dbReference type="GO" id="GO:0022857">
    <property type="term" value="F:transmembrane transporter activity"/>
    <property type="evidence" value="ECO:0007669"/>
    <property type="project" value="TreeGrafter"/>
</dbReference>
<evidence type="ECO:0000256" key="7">
    <source>
        <dbReference type="SAM" id="Phobius"/>
    </source>
</evidence>
<keyword evidence="10" id="KW-0378">Hydrolase</keyword>
<dbReference type="InterPro" id="IPR025857">
    <property type="entry name" value="MacB_PCD"/>
</dbReference>
<reference evidence="10 11" key="1">
    <citation type="submission" date="2018-06" db="EMBL/GenBank/DDBJ databases">
        <authorList>
            <consortium name="Pathogen Informatics"/>
            <person name="Doyle S."/>
        </authorList>
    </citation>
    <scope>NUCLEOTIDE SEQUENCE [LARGE SCALE GENOMIC DNA]</scope>
    <source>
        <strain evidence="10 11">NCTC12410</strain>
    </source>
</reference>
<comment type="similarity">
    <text evidence="6">Belongs to the ABC-4 integral membrane protein family.</text>
</comment>
<feature type="transmembrane region" description="Helical" evidence="7">
    <location>
        <begin position="334"/>
        <end position="361"/>
    </location>
</feature>
<dbReference type="PANTHER" id="PTHR30572:SF4">
    <property type="entry name" value="ABC TRANSPORTER PERMEASE YTRF"/>
    <property type="match status" value="1"/>
</dbReference>
<feature type="domain" description="ABC3 transporter permease C-terminal" evidence="8">
    <location>
        <begin position="284"/>
        <end position="395"/>
    </location>
</feature>